<reference evidence="3 5" key="2">
    <citation type="submission" date="2018-06" db="EMBL/GenBank/DDBJ databases">
        <authorList>
            <consortium name="Pathogen Informatics"/>
            <person name="Doyle S."/>
        </authorList>
    </citation>
    <scope>NUCLEOTIDE SEQUENCE [LARGE SCALE GENOMIC DNA]</scope>
    <source>
        <strain evidence="3 5">NCTC12858</strain>
    </source>
</reference>
<evidence type="ECO:0000313" key="2">
    <source>
        <dbReference type="EMBL" id="KGN96356.1"/>
    </source>
</evidence>
<organism evidence="2 4">
    <name type="scientific">Porphyromonas crevioricanis</name>
    <dbReference type="NCBI Taxonomy" id="393921"/>
    <lineage>
        <taxon>Bacteria</taxon>
        <taxon>Pseudomonadati</taxon>
        <taxon>Bacteroidota</taxon>
        <taxon>Bacteroidia</taxon>
        <taxon>Bacteroidales</taxon>
        <taxon>Porphyromonadaceae</taxon>
        <taxon>Porphyromonas</taxon>
    </lineage>
</organism>
<feature type="signal peptide" evidence="1">
    <location>
        <begin position="1"/>
        <end position="17"/>
    </location>
</feature>
<dbReference type="EMBL" id="LS483447">
    <property type="protein sequence ID" value="SQH72688.1"/>
    <property type="molecule type" value="Genomic_DNA"/>
</dbReference>
<evidence type="ECO:0000313" key="3">
    <source>
        <dbReference type="EMBL" id="SQH72688.1"/>
    </source>
</evidence>
<dbReference type="PROSITE" id="PS51257">
    <property type="entry name" value="PROKAR_LIPOPROTEIN"/>
    <property type="match status" value="1"/>
</dbReference>
<dbReference type="AlphaFoldDB" id="A0A0A2FZF6"/>
<name>A0A0A2FZF6_9PORP</name>
<proteinExistence type="predicted"/>
<gene>
    <name evidence="2" type="ORF">HQ38_01830</name>
    <name evidence="3" type="ORF">NCTC12858_00514</name>
</gene>
<reference evidence="2 4" key="1">
    <citation type="submission" date="2014-08" db="EMBL/GenBank/DDBJ databases">
        <title>Porphyromonas crevioricanis strain:COT-253_OH1447 Genome sequencing.</title>
        <authorList>
            <person name="Wallis C."/>
            <person name="Deusch O."/>
            <person name="O'Flynn C."/>
            <person name="Davis I."/>
            <person name="Jospin G."/>
            <person name="Darling A.E."/>
            <person name="Coil D.A."/>
            <person name="Alexiev A."/>
            <person name="Horsfall A."/>
            <person name="Kirkwood N."/>
            <person name="Harris S."/>
            <person name="Eisen J.A."/>
        </authorList>
    </citation>
    <scope>NUCLEOTIDE SEQUENCE [LARGE SCALE GENOMIC DNA]</scope>
    <source>
        <strain evidence="4">COT-253 OH1447</strain>
        <strain evidence="2">COT-253_OH1447</strain>
    </source>
</reference>
<keyword evidence="5" id="KW-1185">Reference proteome</keyword>
<keyword evidence="1" id="KW-0732">Signal</keyword>
<accession>A0A0A2FZF6</accession>
<dbReference type="OrthoDB" id="618431at2"/>
<dbReference type="RefSeq" id="WP_023936702.1">
    <property type="nucleotide sequence ID" value="NZ_FUXH01000012.1"/>
</dbReference>
<dbReference type="KEGG" id="pcre:NCTC12858_00514"/>
<dbReference type="Proteomes" id="UP000030136">
    <property type="component" value="Unassembled WGS sequence"/>
</dbReference>
<evidence type="ECO:0000313" key="4">
    <source>
        <dbReference type="Proteomes" id="UP000030136"/>
    </source>
</evidence>
<dbReference type="Proteomes" id="UP000249300">
    <property type="component" value="Chromosome 1"/>
</dbReference>
<feature type="chain" id="PRO_5043118597" description="DUF4878 domain-containing protein" evidence="1">
    <location>
        <begin position="18"/>
        <end position="126"/>
    </location>
</feature>
<sequence>MKKFVFTAVACVSLLFAGCSSESNSDKAREAVKNFEECMYKREYDKAKEYCSEDAKKLVDLAQSFNSVPGIDSLMKNENKEEYTFQALEDSVGKEAGWVKYINAEGDTTVSQVILKDGKWLVDNKK</sequence>
<evidence type="ECO:0000313" key="5">
    <source>
        <dbReference type="Proteomes" id="UP000249300"/>
    </source>
</evidence>
<evidence type="ECO:0008006" key="6">
    <source>
        <dbReference type="Google" id="ProtNLM"/>
    </source>
</evidence>
<evidence type="ECO:0000256" key="1">
    <source>
        <dbReference type="SAM" id="SignalP"/>
    </source>
</evidence>
<dbReference type="EMBL" id="JQJC01000006">
    <property type="protein sequence ID" value="KGN96356.1"/>
    <property type="molecule type" value="Genomic_DNA"/>
</dbReference>
<protein>
    <recommendedName>
        <fullName evidence="6">DUF4878 domain-containing protein</fullName>
    </recommendedName>
</protein>